<dbReference type="PANTHER" id="PTHR37460:SF1">
    <property type="entry name" value="ENDONUCLEASE III"/>
    <property type="match status" value="1"/>
</dbReference>
<dbReference type="InterPro" id="IPR000305">
    <property type="entry name" value="GIY-YIG_endonuc"/>
</dbReference>
<dbReference type="EMBL" id="CP001251">
    <property type="protein sequence ID" value="ACK41939.1"/>
    <property type="molecule type" value="Genomic_DNA"/>
</dbReference>
<dbReference type="CDD" id="cd10441">
    <property type="entry name" value="GIY-YIG_COG1833"/>
    <property type="match status" value="1"/>
</dbReference>
<organism evidence="2 3">
    <name type="scientific">Dictyoglomus turgidum (strain DSM 6724 / Z-1310)</name>
    <dbReference type="NCBI Taxonomy" id="515635"/>
    <lineage>
        <taxon>Bacteria</taxon>
        <taxon>Pseudomonadati</taxon>
        <taxon>Dictyoglomota</taxon>
        <taxon>Dictyoglomia</taxon>
        <taxon>Dictyoglomales</taxon>
        <taxon>Dictyoglomaceae</taxon>
        <taxon>Dictyoglomus</taxon>
    </lineage>
</organism>
<dbReference type="KEGG" id="dtu:Dtur_0654"/>
<keyword evidence="3" id="KW-1185">Reference proteome</keyword>
<dbReference type="Proteomes" id="UP000007719">
    <property type="component" value="Chromosome"/>
</dbReference>
<dbReference type="PANTHER" id="PTHR37460">
    <property type="entry name" value="ENDONUCLEASE III"/>
    <property type="match status" value="1"/>
</dbReference>
<dbReference type="InterPro" id="IPR002837">
    <property type="entry name" value="DUF123"/>
</dbReference>
<dbReference type="EnsemblBacteria" id="ACK41939">
    <property type="protein sequence ID" value="ACK41939"/>
    <property type="gene ID" value="Dtur_0654"/>
</dbReference>
<protein>
    <recommendedName>
        <fullName evidence="1">GIY-YIG domain-containing protein</fullName>
    </recommendedName>
</protein>
<gene>
    <name evidence="2" type="ordered locus">Dtur_0654</name>
</gene>
<dbReference type="OrthoDB" id="9811593at2"/>
<dbReference type="STRING" id="515635.Dtur_0654"/>
<dbReference type="SMART" id="SM00465">
    <property type="entry name" value="GIYc"/>
    <property type="match status" value="1"/>
</dbReference>
<evidence type="ECO:0000313" key="2">
    <source>
        <dbReference type="EMBL" id="ACK41939.1"/>
    </source>
</evidence>
<evidence type="ECO:0000313" key="3">
    <source>
        <dbReference type="Proteomes" id="UP000007719"/>
    </source>
</evidence>
<dbReference type="HOGENOM" id="CLU_115699_0_0_0"/>
<name>B8DZK6_DICTD</name>
<feature type="domain" description="GIY-YIG" evidence="1">
    <location>
        <begin position="19"/>
        <end position="114"/>
    </location>
</feature>
<dbReference type="eggNOG" id="COG1833">
    <property type="taxonomic scope" value="Bacteria"/>
</dbReference>
<dbReference type="InParanoid" id="B8DZK6"/>
<dbReference type="Pfam" id="PF01986">
    <property type="entry name" value="DUF123"/>
    <property type="match status" value="1"/>
</dbReference>
<reference evidence="3" key="1">
    <citation type="journal article" date="2016" name="Front. Microbiol.">
        <title>The complete genome sequence of hyperthermophile Dictyoglomus turgidum DSM 6724 reveals a specialized carbohydrate fermentor.</title>
        <authorList>
            <person name="Brumm P.J."/>
            <person name="Gowda K."/>
            <person name="Robb F.T."/>
            <person name="Mead D.A."/>
        </authorList>
    </citation>
    <scope>NUCLEOTIDE SEQUENCE [LARGE SCALE GENOMIC DNA]</scope>
    <source>
        <strain evidence="3">DSM 6724 / Z-1310</strain>
    </source>
</reference>
<dbReference type="AlphaFoldDB" id="B8DZK6"/>
<accession>B8DZK6</accession>
<sequence>MKGIYVLVLEVEEDIEVEVGSLGKLTFKKGIYLYVGSAQNNLEKRIKRHLSKDKKFHWHIDYLLANRKVKIVEVLYRELSKEWECKIAKSITGEIVSKFGASDCNCLSHLFKIDKSQIQFLRELRFKNLIIGETRL</sequence>
<proteinExistence type="predicted"/>
<evidence type="ECO:0000259" key="1">
    <source>
        <dbReference type="SMART" id="SM00465"/>
    </source>
</evidence>